<reference evidence="3 4" key="1">
    <citation type="submission" date="2007-01" db="EMBL/GenBank/DDBJ databases">
        <title>Complete sequence of Psychromonas ingrahamii 37.</title>
        <authorList>
            <consortium name="US DOE Joint Genome Institute"/>
            <person name="Copeland A."/>
            <person name="Lucas S."/>
            <person name="Lapidus A."/>
            <person name="Barry K."/>
            <person name="Detter J.C."/>
            <person name="Glavina del Rio T."/>
            <person name="Hammon N."/>
            <person name="Israni S."/>
            <person name="Dalin E."/>
            <person name="Tice H."/>
            <person name="Pitluck S."/>
            <person name="Thompson L.S."/>
            <person name="Brettin T."/>
            <person name="Bruce D."/>
            <person name="Han C."/>
            <person name="Tapia R."/>
            <person name="Schmutz J."/>
            <person name="Larimer F."/>
            <person name="Land M."/>
            <person name="Hauser L."/>
            <person name="Kyrpides N."/>
            <person name="Ivanova N."/>
            <person name="Staley J."/>
            <person name="Richardson P."/>
        </authorList>
    </citation>
    <scope>NUCLEOTIDE SEQUENCE [LARGE SCALE GENOMIC DNA]</scope>
    <source>
        <strain evidence="3 4">37</strain>
    </source>
</reference>
<dbReference type="eggNOG" id="ENOG5031S6U">
    <property type="taxonomic scope" value="Bacteria"/>
</dbReference>
<organism evidence="3 4">
    <name type="scientific">Psychromonas ingrahamii (strain DSM 17664 / CCUG 51855 / 37)</name>
    <dbReference type="NCBI Taxonomy" id="357804"/>
    <lineage>
        <taxon>Bacteria</taxon>
        <taxon>Pseudomonadati</taxon>
        <taxon>Pseudomonadota</taxon>
        <taxon>Gammaproteobacteria</taxon>
        <taxon>Alteromonadales</taxon>
        <taxon>Psychromonadaceae</taxon>
        <taxon>Psychromonas</taxon>
    </lineage>
</organism>
<feature type="domain" description="DUF4328" evidence="2">
    <location>
        <begin position="55"/>
        <end position="211"/>
    </location>
</feature>
<keyword evidence="1" id="KW-0812">Transmembrane</keyword>
<dbReference type="InterPro" id="IPR025565">
    <property type="entry name" value="DUF4328"/>
</dbReference>
<dbReference type="Pfam" id="PF14219">
    <property type="entry name" value="DUF4328"/>
    <property type="match status" value="1"/>
</dbReference>
<dbReference type="HOGENOM" id="CLU_060324_1_0_6"/>
<feature type="transmembrane region" description="Helical" evidence="1">
    <location>
        <begin position="190"/>
        <end position="211"/>
    </location>
</feature>
<evidence type="ECO:0000256" key="1">
    <source>
        <dbReference type="SAM" id="Phobius"/>
    </source>
</evidence>
<protein>
    <recommendedName>
        <fullName evidence="2">DUF4328 domain-containing protein</fullName>
    </recommendedName>
</protein>
<name>A1STJ5_PSYIN</name>
<dbReference type="EMBL" id="CP000510">
    <property type="protein sequence ID" value="ABM02810.1"/>
    <property type="molecule type" value="Genomic_DNA"/>
</dbReference>
<feature type="transmembrane region" description="Helical" evidence="1">
    <location>
        <begin position="20"/>
        <end position="38"/>
    </location>
</feature>
<evidence type="ECO:0000259" key="2">
    <source>
        <dbReference type="Pfam" id="PF14219"/>
    </source>
</evidence>
<dbReference type="OrthoDB" id="4174975at2"/>
<accession>A1STJ5</accession>
<feature type="transmembrane region" description="Helical" evidence="1">
    <location>
        <begin position="150"/>
        <end position="170"/>
    </location>
</feature>
<keyword evidence="1" id="KW-1133">Transmembrane helix</keyword>
<dbReference type="AlphaFoldDB" id="A1STJ5"/>
<feature type="transmembrane region" description="Helical" evidence="1">
    <location>
        <begin position="67"/>
        <end position="91"/>
    </location>
</feature>
<evidence type="ECO:0000313" key="4">
    <source>
        <dbReference type="Proteomes" id="UP000000639"/>
    </source>
</evidence>
<sequence>MSSTKAGFKRLDNLTKWIKYVLYAQILLAVLAIIFQFIEYQLLSAFQQGLYASLANAYGDAELAIEILQTIGIASLIAFIASALLILQWIYRANDNARRLNAQNMHYTPAWSIAYYFIPVFNLWKPYQAMKEIWLASRNLVDGDLSKSSLILPLWWTLWLASNLLGQAVFRLSASAEKLPELINLNFISQASNLIDILLAIVTYTMIKAIYRMQSSHK</sequence>
<dbReference type="RefSeq" id="WP_011769373.1">
    <property type="nucleotide sequence ID" value="NC_008709.1"/>
</dbReference>
<dbReference type="Proteomes" id="UP000000639">
    <property type="component" value="Chromosome"/>
</dbReference>
<gene>
    <name evidence="3" type="ordered locus">Ping_0970</name>
</gene>
<dbReference type="STRING" id="357804.Ping_0970"/>
<proteinExistence type="predicted"/>
<dbReference type="KEGG" id="pin:Ping_0970"/>
<evidence type="ECO:0000313" key="3">
    <source>
        <dbReference type="EMBL" id="ABM02810.1"/>
    </source>
</evidence>
<keyword evidence="1" id="KW-0472">Membrane</keyword>
<keyword evidence="4" id="KW-1185">Reference proteome</keyword>